<evidence type="ECO:0000256" key="1">
    <source>
        <dbReference type="ARBA" id="ARBA00004651"/>
    </source>
</evidence>
<keyword evidence="4" id="KW-0067">ATP-binding</keyword>
<keyword evidence="3" id="KW-0547">Nucleotide-binding</keyword>
<evidence type="ECO:0000256" key="6">
    <source>
        <dbReference type="ARBA" id="ARBA00022989"/>
    </source>
</evidence>
<dbReference type="PRINTS" id="PR00119">
    <property type="entry name" value="CATATPASE"/>
</dbReference>
<organism evidence="11 12">
    <name type="scientific">Saccharothrix mutabilis subsp. mutabilis</name>
    <dbReference type="NCBI Taxonomy" id="66855"/>
    <lineage>
        <taxon>Bacteria</taxon>
        <taxon>Bacillati</taxon>
        <taxon>Actinomycetota</taxon>
        <taxon>Actinomycetes</taxon>
        <taxon>Pseudonocardiales</taxon>
        <taxon>Pseudonocardiaceae</taxon>
        <taxon>Saccharothrix</taxon>
    </lineage>
</organism>
<comment type="catalytic activity">
    <reaction evidence="8">
        <text>ATP + H2O = ADP + phosphate + H(+)</text>
        <dbReference type="Rhea" id="RHEA:13065"/>
        <dbReference type="ChEBI" id="CHEBI:15377"/>
        <dbReference type="ChEBI" id="CHEBI:15378"/>
        <dbReference type="ChEBI" id="CHEBI:30616"/>
        <dbReference type="ChEBI" id="CHEBI:43474"/>
        <dbReference type="ChEBI" id="CHEBI:456216"/>
    </reaction>
</comment>
<dbReference type="InterPro" id="IPR044492">
    <property type="entry name" value="P_typ_ATPase_HD_dom"/>
</dbReference>
<feature type="transmembrane region" description="Helical" evidence="9">
    <location>
        <begin position="244"/>
        <end position="261"/>
    </location>
</feature>
<keyword evidence="5" id="KW-1278">Translocase</keyword>
<feature type="transmembrane region" description="Helical" evidence="9">
    <location>
        <begin position="853"/>
        <end position="870"/>
    </location>
</feature>
<dbReference type="Pfam" id="PF00689">
    <property type="entry name" value="Cation_ATPase_C"/>
    <property type="match status" value="1"/>
</dbReference>
<gene>
    <name evidence="11" type="ORF">GCM10010492_56160</name>
</gene>
<feature type="transmembrane region" description="Helical" evidence="9">
    <location>
        <begin position="783"/>
        <end position="802"/>
    </location>
</feature>
<dbReference type="SFLD" id="SFLDG00002">
    <property type="entry name" value="C1.7:_P-type_atpase_like"/>
    <property type="match status" value="1"/>
</dbReference>
<dbReference type="SMART" id="SM00831">
    <property type="entry name" value="Cation_ATPase_N"/>
    <property type="match status" value="1"/>
</dbReference>
<sequence length="884" mass="92589">MISVTAPWRSDTDEVASALNADPRRGLAPADAELRLARFGPNRLAEPPGRPWWRALAAQVANPLNLVLVIAAALAGAVERSYKEAVVIGVVLAMNGVLGFVQERRADQAVAALRGMLSPTAKARRAGVVVEVPADRLVPGDVVLVEAGDRVPADGRLVSAVNLEVDESGLTGESSPVAKSVAPVADVGLPDRSCMLHMSTTLTRGHGELLVTATGMGTEIGHVAALLERTDTTRTPLQRQLDRLGVRLAYLAGAAVLLVAVTRLATGGSLGEVITLAVALGVAAIPEGLPAVVTVTLALGMRRMARRRAIVKRLTAVETLGATTVICTDKTGTLTLNQMTARALWHAGRRYAVSGEGYGHDGTVTAEDGGPVGDLRDVLLPAVLCNDAVVREGVLVGDPTEGALLGLAGKAGLDVQALRAEFPRVAEIPFDSALKYMATFHRHGAGTRVYLKGATDVLLDMASHVRLAGGDVPLDEQRRAAVQEELHRMAGQGQRVLGVAVGETTEADPTPEVPSRLVLVGVVGLLDPPRPEARAAIAECRSAGIDVKMITGDHLATATSIADTLGITGRGMSGGDLDRLDDDGLDRAVETTDVFARVAPEHKIRVVAALQRRGEVVAMTGDGVNDAPALKGADIGVAMGVTGTDVAKEAAAMVLTDDNFATIVGAVRQGRTIYDNIVKFVRFQVGTNVAAILTMVAGSVFFLGDAVVLTPLMLLWINVIADGPPALALGLEPARPSVMREPPRPPGAHILTSARLTRIAATAAVMVVGTLLVFQYGVDRGTATAQTLAFTTFVLFQVVNIFNVRDERASAFGPLLLHNWRLWAALAAVLVLQACAVHVPLAQELFGTTALTPADWLLAAGTATTVLWVEEARKAVVRRRSAAL</sequence>
<dbReference type="SFLD" id="SFLDF00027">
    <property type="entry name" value="p-type_atpase"/>
    <property type="match status" value="1"/>
</dbReference>
<dbReference type="SUPFAM" id="SSF81665">
    <property type="entry name" value="Calcium ATPase, transmembrane domain M"/>
    <property type="match status" value="1"/>
</dbReference>
<comment type="subcellular location">
    <subcellularLocation>
        <location evidence="1">Cell membrane</location>
        <topology evidence="1">Multi-pass membrane protein</topology>
    </subcellularLocation>
</comment>
<evidence type="ECO:0000256" key="8">
    <source>
        <dbReference type="ARBA" id="ARBA00049360"/>
    </source>
</evidence>
<feature type="transmembrane region" description="Helical" evidence="9">
    <location>
        <begin position="715"/>
        <end position="734"/>
    </location>
</feature>
<evidence type="ECO:0000256" key="2">
    <source>
        <dbReference type="ARBA" id="ARBA00022692"/>
    </source>
</evidence>
<dbReference type="Gene3D" id="3.40.50.1000">
    <property type="entry name" value="HAD superfamily/HAD-like"/>
    <property type="match status" value="1"/>
</dbReference>
<keyword evidence="12" id="KW-1185">Reference proteome</keyword>
<dbReference type="InterPro" id="IPR023298">
    <property type="entry name" value="ATPase_P-typ_TM_dom_sf"/>
</dbReference>
<dbReference type="Gene3D" id="2.70.150.10">
    <property type="entry name" value="Calcium-transporting ATPase, cytoplasmic transduction domain A"/>
    <property type="match status" value="1"/>
</dbReference>
<feature type="transmembrane region" description="Helical" evidence="9">
    <location>
        <begin position="689"/>
        <end position="709"/>
    </location>
</feature>
<dbReference type="InterPro" id="IPR036412">
    <property type="entry name" value="HAD-like_sf"/>
</dbReference>
<dbReference type="InterPro" id="IPR004014">
    <property type="entry name" value="ATPase_P-typ_cation-transptr_N"/>
</dbReference>
<dbReference type="EMBL" id="BAAABU010000016">
    <property type="protein sequence ID" value="GAA0248970.1"/>
    <property type="molecule type" value="Genomic_DNA"/>
</dbReference>
<dbReference type="PRINTS" id="PR00120">
    <property type="entry name" value="HATPASE"/>
</dbReference>
<dbReference type="NCBIfam" id="TIGR01494">
    <property type="entry name" value="ATPase_P-type"/>
    <property type="match status" value="2"/>
</dbReference>
<dbReference type="PANTHER" id="PTHR42861">
    <property type="entry name" value="CALCIUM-TRANSPORTING ATPASE"/>
    <property type="match status" value="1"/>
</dbReference>
<dbReference type="InterPro" id="IPR018303">
    <property type="entry name" value="ATPase_P-typ_P_site"/>
</dbReference>
<dbReference type="InterPro" id="IPR008250">
    <property type="entry name" value="ATPase_P-typ_transduc_dom_A_sf"/>
</dbReference>
<evidence type="ECO:0000256" key="4">
    <source>
        <dbReference type="ARBA" id="ARBA00022840"/>
    </source>
</evidence>
<feature type="transmembrane region" description="Helical" evidence="9">
    <location>
        <begin position="273"/>
        <end position="299"/>
    </location>
</feature>
<protein>
    <submittedName>
        <fullName evidence="11">Cation-transporting P-type ATPase</fullName>
    </submittedName>
</protein>
<dbReference type="InterPro" id="IPR023299">
    <property type="entry name" value="ATPase_P-typ_cyto_dom_N"/>
</dbReference>
<feature type="transmembrane region" description="Helical" evidence="9">
    <location>
        <begin position="60"/>
        <end position="78"/>
    </location>
</feature>
<accession>A0ABN0UFN6</accession>
<dbReference type="Gene3D" id="1.20.1110.10">
    <property type="entry name" value="Calcium-transporting ATPase, transmembrane domain"/>
    <property type="match status" value="1"/>
</dbReference>
<dbReference type="Gene3D" id="3.40.1110.10">
    <property type="entry name" value="Calcium-transporting ATPase, cytoplasmic domain N"/>
    <property type="match status" value="1"/>
</dbReference>
<evidence type="ECO:0000256" key="5">
    <source>
        <dbReference type="ARBA" id="ARBA00022967"/>
    </source>
</evidence>
<feature type="transmembrane region" description="Helical" evidence="9">
    <location>
        <begin position="84"/>
        <end position="101"/>
    </location>
</feature>
<evidence type="ECO:0000313" key="11">
    <source>
        <dbReference type="EMBL" id="GAA0248970.1"/>
    </source>
</evidence>
<dbReference type="Proteomes" id="UP001500416">
    <property type="component" value="Unassembled WGS sequence"/>
</dbReference>
<dbReference type="SFLD" id="SFLDS00003">
    <property type="entry name" value="Haloacid_Dehalogenase"/>
    <property type="match status" value="1"/>
</dbReference>
<feature type="domain" description="Cation-transporting P-type ATPase N-terminal" evidence="10">
    <location>
        <begin position="6"/>
        <end position="80"/>
    </location>
</feature>
<keyword evidence="2 9" id="KW-0812">Transmembrane</keyword>
<evidence type="ECO:0000256" key="9">
    <source>
        <dbReference type="SAM" id="Phobius"/>
    </source>
</evidence>
<dbReference type="InterPro" id="IPR059000">
    <property type="entry name" value="ATPase_P-type_domA"/>
</dbReference>
<dbReference type="SUPFAM" id="SSF81653">
    <property type="entry name" value="Calcium ATPase, transduction domain A"/>
    <property type="match status" value="1"/>
</dbReference>
<dbReference type="InterPro" id="IPR001757">
    <property type="entry name" value="P_typ_ATPase"/>
</dbReference>
<dbReference type="Pfam" id="PF00122">
    <property type="entry name" value="E1-E2_ATPase"/>
    <property type="match status" value="1"/>
</dbReference>
<comment type="caution">
    <text evidence="11">The sequence shown here is derived from an EMBL/GenBank/DDBJ whole genome shotgun (WGS) entry which is preliminary data.</text>
</comment>
<evidence type="ECO:0000256" key="7">
    <source>
        <dbReference type="ARBA" id="ARBA00023136"/>
    </source>
</evidence>
<keyword evidence="6 9" id="KW-1133">Transmembrane helix</keyword>
<reference evidence="11 12" key="1">
    <citation type="journal article" date="2019" name="Int. J. Syst. Evol. Microbiol.">
        <title>The Global Catalogue of Microorganisms (GCM) 10K type strain sequencing project: providing services to taxonomists for standard genome sequencing and annotation.</title>
        <authorList>
            <consortium name="The Broad Institute Genomics Platform"/>
            <consortium name="The Broad Institute Genome Sequencing Center for Infectious Disease"/>
            <person name="Wu L."/>
            <person name="Ma J."/>
        </authorList>
    </citation>
    <scope>NUCLEOTIDE SEQUENCE [LARGE SCALE GENOMIC DNA]</scope>
    <source>
        <strain evidence="11 12">JCM 3380</strain>
    </source>
</reference>
<feature type="transmembrane region" description="Helical" evidence="9">
    <location>
        <begin position="822"/>
        <end position="841"/>
    </location>
</feature>
<keyword evidence="7 9" id="KW-0472">Membrane</keyword>
<feature type="transmembrane region" description="Helical" evidence="9">
    <location>
        <begin position="755"/>
        <end position="777"/>
    </location>
</feature>
<evidence type="ECO:0000256" key="3">
    <source>
        <dbReference type="ARBA" id="ARBA00022741"/>
    </source>
</evidence>
<dbReference type="SUPFAM" id="SSF56784">
    <property type="entry name" value="HAD-like"/>
    <property type="match status" value="1"/>
</dbReference>
<dbReference type="InterPro" id="IPR023214">
    <property type="entry name" value="HAD_sf"/>
</dbReference>
<proteinExistence type="predicted"/>
<dbReference type="Pfam" id="PF13246">
    <property type="entry name" value="Cation_ATPase"/>
    <property type="match status" value="1"/>
</dbReference>
<dbReference type="PROSITE" id="PS00154">
    <property type="entry name" value="ATPASE_E1_E2"/>
    <property type="match status" value="1"/>
</dbReference>
<dbReference type="InterPro" id="IPR006068">
    <property type="entry name" value="ATPase_P-typ_cation-transptr_C"/>
</dbReference>
<evidence type="ECO:0000313" key="12">
    <source>
        <dbReference type="Proteomes" id="UP001500416"/>
    </source>
</evidence>
<evidence type="ECO:0000259" key="10">
    <source>
        <dbReference type="SMART" id="SM00831"/>
    </source>
</evidence>
<name>A0ABN0UFN6_9PSEU</name>
<dbReference type="Pfam" id="PF00690">
    <property type="entry name" value="Cation_ATPase_N"/>
    <property type="match status" value="1"/>
</dbReference>
<dbReference type="SUPFAM" id="SSF81660">
    <property type="entry name" value="Metal cation-transporting ATPase, ATP-binding domain N"/>
    <property type="match status" value="1"/>
</dbReference>